<protein>
    <submittedName>
        <fullName evidence="2">Uncharacterized protein</fullName>
    </submittedName>
</protein>
<accession>A0A0A1U6B4</accession>
<proteinExistence type="predicted"/>
<gene>
    <name evidence="2" type="ORF">EIN_473460</name>
</gene>
<keyword evidence="1" id="KW-0472">Membrane</keyword>
<dbReference type="EMBL" id="KB206559">
    <property type="protein sequence ID" value="ELP89918.1"/>
    <property type="molecule type" value="Genomic_DNA"/>
</dbReference>
<dbReference type="Proteomes" id="UP000014680">
    <property type="component" value="Unassembled WGS sequence"/>
</dbReference>
<evidence type="ECO:0000313" key="3">
    <source>
        <dbReference type="Proteomes" id="UP000014680"/>
    </source>
</evidence>
<name>A0A0A1U6B4_ENTIV</name>
<evidence type="ECO:0000256" key="1">
    <source>
        <dbReference type="SAM" id="Phobius"/>
    </source>
</evidence>
<organism evidence="2 3">
    <name type="scientific">Entamoeba invadens IP1</name>
    <dbReference type="NCBI Taxonomy" id="370355"/>
    <lineage>
        <taxon>Eukaryota</taxon>
        <taxon>Amoebozoa</taxon>
        <taxon>Evosea</taxon>
        <taxon>Archamoebae</taxon>
        <taxon>Mastigamoebida</taxon>
        <taxon>Entamoebidae</taxon>
        <taxon>Entamoeba</taxon>
    </lineage>
</organism>
<sequence length="148" mass="17206">MEKAVLDHFEVIDTYFDIYKLSDSIFSDFDFQNTILEIRKVENVTFENSNFVDASIYTEVEDNEHIDFFNVCFTNTHINNKYYYTIQGDFYIDVDNELVSGKYNKDEVVSASFVTLSIICCIYAASVLFGIVGLIIFLLIKKKKYNSI</sequence>
<keyword evidence="3" id="KW-1185">Reference proteome</keyword>
<reference evidence="2 3" key="1">
    <citation type="submission" date="2012-10" db="EMBL/GenBank/DDBJ databases">
        <authorList>
            <person name="Zafar N."/>
            <person name="Inman J."/>
            <person name="Hall N."/>
            <person name="Lorenzi H."/>
            <person name="Caler E."/>
        </authorList>
    </citation>
    <scope>NUCLEOTIDE SEQUENCE [LARGE SCALE GENOMIC DNA]</scope>
    <source>
        <strain evidence="2 3">IP1</strain>
    </source>
</reference>
<evidence type="ECO:0000313" key="2">
    <source>
        <dbReference type="EMBL" id="ELP89918.1"/>
    </source>
</evidence>
<feature type="transmembrane region" description="Helical" evidence="1">
    <location>
        <begin position="113"/>
        <end position="140"/>
    </location>
</feature>
<dbReference type="AlphaFoldDB" id="A0A0A1U6B4"/>
<dbReference type="GeneID" id="14888900"/>
<keyword evidence="1" id="KW-0812">Transmembrane</keyword>
<dbReference type="KEGG" id="eiv:EIN_473460"/>
<dbReference type="VEuPathDB" id="AmoebaDB:EIN_473460"/>
<keyword evidence="1" id="KW-1133">Transmembrane helix</keyword>
<dbReference type="RefSeq" id="XP_004256689.1">
    <property type="nucleotide sequence ID" value="XM_004256641.1"/>
</dbReference>